<evidence type="ECO:0000256" key="3">
    <source>
        <dbReference type="ARBA" id="ARBA00029596"/>
    </source>
</evidence>
<dbReference type="Pfam" id="PF03737">
    <property type="entry name" value="RraA-like"/>
    <property type="match status" value="1"/>
</dbReference>
<evidence type="ECO:0000256" key="2">
    <source>
        <dbReference type="ARBA" id="ARBA00016549"/>
    </source>
</evidence>
<evidence type="ECO:0000313" key="7">
    <source>
        <dbReference type="Proteomes" id="UP000265955"/>
    </source>
</evidence>
<evidence type="ECO:0000256" key="5">
    <source>
        <dbReference type="PIRSR" id="PIRSR605493-1"/>
    </source>
</evidence>
<dbReference type="InterPro" id="IPR036704">
    <property type="entry name" value="RraA/RraA-like_sf"/>
</dbReference>
<reference evidence="7" key="1">
    <citation type="submission" date="2018-09" db="EMBL/GenBank/DDBJ databases">
        <authorList>
            <person name="Zhu H."/>
        </authorList>
    </citation>
    <scope>NUCLEOTIDE SEQUENCE [LARGE SCALE GENOMIC DNA]</scope>
    <source>
        <strain evidence="7">K1R23-30</strain>
    </source>
</reference>
<gene>
    <name evidence="6" type="ORF">D3871_25915</name>
</gene>
<dbReference type="InterPro" id="IPR005493">
    <property type="entry name" value="RraA/RraA-like"/>
</dbReference>
<dbReference type="Gene3D" id="3.50.30.40">
    <property type="entry name" value="Ribonuclease E inhibitor RraA/RraA-like"/>
    <property type="match status" value="1"/>
</dbReference>
<comment type="caution">
    <text evidence="6">The sequence shown here is derived from an EMBL/GenBank/DDBJ whole genome shotgun (WGS) entry which is preliminary data.</text>
</comment>
<dbReference type="PANTHER" id="PTHR33254:SF4">
    <property type="entry name" value="4-HYDROXY-4-METHYL-2-OXOGLUTARATE ALDOLASE 3-RELATED"/>
    <property type="match status" value="1"/>
</dbReference>
<proteinExistence type="predicted"/>
<dbReference type="EMBL" id="QYUO01000003">
    <property type="protein sequence ID" value="RJF92087.1"/>
    <property type="molecule type" value="Genomic_DNA"/>
</dbReference>
<comment type="cofactor">
    <cofactor evidence="5">
        <name>Mg(2+)</name>
        <dbReference type="ChEBI" id="CHEBI:18420"/>
    </cofactor>
</comment>
<keyword evidence="5" id="KW-0460">Magnesium</keyword>
<evidence type="ECO:0000256" key="4">
    <source>
        <dbReference type="ARBA" id="ARBA00030169"/>
    </source>
</evidence>
<feature type="binding site" evidence="5">
    <location>
        <begin position="99"/>
        <end position="102"/>
    </location>
    <ligand>
        <name>substrate</name>
    </ligand>
</feature>
<sequence>MINDDARSPKGPVSLNNDQAFSTADLHDRYMDTPGLRLQVARSGLIALAGQKHYCGQIATVSGIDGVPPRLTDILAEPGNERVLVVDGGGPEAAWAILGDRMAMLGLRNNWAGIIIHGYVRDLTILRDIPLGIHALGSLPSKPCWPASVPCEREISLAFQHISFCPNHWLYADEDGIVVADRKLSL</sequence>
<accession>A0A3A3FG67</accession>
<name>A0A3A3FG67_9BURK</name>
<organism evidence="6 7">
    <name type="scientific">Noviherbaspirillum saxi</name>
    <dbReference type="NCBI Taxonomy" id="2320863"/>
    <lineage>
        <taxon>Bacteria</taxon>
        <taxon>Pseudomonadati</taxon>
        <taxon>Pseudomonadota</taxon>
        <taxon>Betaproteobacteria</taxon>
        <taxon>Burkholderiales</taxon>
        <taxon>Oxalobacteraceae</taxon>
        <taxon>Noviherbaspirillum</taxon>
    </lineage>
</organism>
<comment type="cofactor">
    <cofactor evidence="1">
        <name>a divalent metal cation</name>
        <dbReference type="ChEBI" id="CHEBI:60240"/>
    </cofactor>
</comment>
<feature type="binding site" evidence="5">
    <location>
        <position position="122"/>
    </location>
    <ligand>
        <name>Mg(2+)</name>
        <dbReference type="ChEBI" id="CHEBI:18420"/>
    </ligand>
</feature>
<feature type="binding site" evidence="5">
    <location>
        <position position="121"/>
    </location>
    <ligand>
        <name>substrate</name>
    </ligand>
</feature>
<evidence type="ECO:0000313" key="6">
    <source>
        <dbReference type="EMBL" id="RJF92087.1"/>
    </source>
</evidence>
<evidence type="ECO:0000256" key="1">
    <source>
        <dbReference type="ARBA" id="ARBA00001968"/>
    </source>
</evidence>
<dbReference type="PANTHER" id="PTHR33254">
    <property type="entry name" value="4-HYDROXY-4-METHYL-2-OXOGLUTARATE ALDOLASE 3-RELATED"/>
    <property type="match status" value="1"/>
</dbReference>
<dbReference type="GO" id="GO:0046872">
    <property type="term" value="F:metal ion binding"/>
    <property type="evidence" value="ECO:0007669"/>
    <property type="project" value="UniProtKB-KW"/>
</dbReference>
<keyword evidence="5" id="KW-0479">Metal-binding</keyword>
<dbReference type="CDD" id="cd16841">
    <property type="entry name" value="RraA_family"/>
    <property type="match status" value="1"/>
</dbReference>
<dbReference type="RefSeq" id="WP_119771972.1">
    <property type="nucleotide sequence ID" value="NZ_QYUO01000003.1"/>
</dbReference>
<protein>
    <recommendedName>
        <fullName evidence="2">Putative 4-hydroxy-4-methyl-2-oxoglutarate aldolase</fullName>
    </recommendedName>
    <alternativeName>
        <fullName evidence="3">Regulator of ribonuclease activity homolog</fullName>
    </alternativeName>
    <alternativeName>
        <fullName evidence="4">RraA-like protein</fullName>
    </alternativeName>
</protein>
<dbReference type="Proteomes" id="UP000265955">
    <property type="component" value="Unassembled WGS sequence"/>
</dbReference>
<dbReference type="AlphaFoldDB" id="A0A3A3FG67"/>
<keyword evidence="7" id="KW-1185">Reference proteome</keyword>
<dbReference type="SUPFAM" id="SSF89562">
    <property type="entry name" value="RraA-like"/>
    <property type="match status" value="1"/>
</dbReference>